<comment type="caution">
    <text evidence="5">The sequence shown here is derived from an EMBL/GenBank/DDBJ whole genome shotgun (WGS) entry which is preliminary data.</text>
</comment>
<dbReference type="Proteomes" id="UP000249739">
    <property type="component" value="Unassembled WGS sequence"/>
</dbReference>
<accession>A0A2W5FLD5</accession>
<dbReference type="Gene3D" id="3.10.50.40">
    <property type="match status" value="1"/>
</dbReference>
<evidence type="ECO:0000259" key="4">
    <source>
        <dbReference type="PROSITE" id="PS50198"/>
    </source>
</evidence>
<keyword evidence="1" id="KW-0697">Rotamase</keyword>
<dbReference type="PROSITE" id="PS01096">
    <property type="entry name" value="PPIC_PPIASE_1"/>
    <property type="match status" value="1"/>
</dbReference>
<reference evidence="5 6" key="1">
    <citation type="submission" date="2017-08" db="EMBL/GenBank/DDBJ databases">
        <title>Infants hospitalized years apart are colonized by the same room-sourced microbial strains.</title>
        <authorList>
            <person name="Brooks B."/>
            <person name="Olm M.R."/>
            <person name="Firek B.A."/>
            <person name="Baker R."/>
            <person name="Thomas B.C."/>
            <person name="Morowitz M.J."/>
            <person name="Banfield J.F."/>
        </authorList>
    </citation>
    <scope>NUCLEOTIDE SEQUENCE [LARGE SCALE GENOMIC DNA]</scope>
    <source>
        <strain evidence="5">S2_006_000_R2_64</strain>
    </source>
</reference>
<dbReference type="AlphaFoldDB" id="A0A2W5FLD5"/>
<dbReference type="GO" id="GO:0003755">
    <property type="term" value="F:peptidyl-prolyl cis-trans isomerase activity"/>
    <property type="evidence" value="ECO:0007669"/>
    <property type="project" value="UniProtKB-KW"/>
</dbReference>
<dbReference type="PANTHER" id="PTHR47245:SF2">
    <property type="entry name" value="PEPTIDYL-PROLYL CIS-TRANS ISOMERASE HP_0175-RELATED"/>
    <property type="match status" value="1"/>
</dbReference>
<keyword evidence="3" id="KW-0472">Membrane</keyword>
<evidence type="ECO:0000313" key="5">
    <source>
        <dbReference type="EMBL" id="PZP55793.1"/>
    </source>
</evidence>
<dbReference type="SUPFAM" id="SSF109998">
    <property type="entry name" value="Triger factor/SurA peptide-binding domain-like"/>
    <property type="match status" value="1"/>
</dbReference>
<evidence type="ECO:0000313" key="6">
    <source>
        <dbReference type="Proteomes" id="UP000249739"/>
    </source>
</evidence>
<evidence type="ECO:0000256" key="2">
    <source>
        <dbReference type="SAM" id="MobiDB-lite"/>
    </source>
</evidence>
<dbReference type="SUPFAM" id="SSF54534">
    <property type="entry name" value="FKBP-like"/>
    <property type="match status" value="1"/>
</dbReference>
<proteinExistence type="predicted"/>
<dbReference type="InterPro" id="IPR023058">
    <property type="entry name" value="PPIase_PpiC_CS"/>
</dbReference>
<dbReference type="EMBL" id="QFOT01000050">
    <property type="protein sequence ID" value="PZP55793.1"/>
    <property type="molecule type" value="Genomic_DNA"/>
</dbReference>
<evidence type="ECO:0000256" key="3">
    <source>
        <dbReference type="SAM" id="Phobius"/>
    </source>
</evidence>
<keyword evidence="3" id="KW-1133">Transmembrane helix</keyword>
<organism evidence="5 6">
    <name type="scientific">Micavibrio aeruginosavorus</name>
    <dbReference type="NCBI Taxonomy" id="349221"/>
    <lineage>
        <taxon>Bacteria</taxon>
        <taxon>Pseudomonadati</taxon>
        <taxon>Bdellovibrionota</taxon>
        <taxon>Bdellovibrionia</taxon>
        <taxon>Bdellovibrionales</taxon>
        <taxon>Pseudobdellovibrionaceae</taxon>
        <taxon>Micavibrio</taxon>
    </lineage>
</organism>
<sequence length="320" mass="35567">MNNRNLGILIAVVIIAAAAICFTIMKANKDETKAIQNAALESTSQVEPAAETPVPAEPTADNPVVGTVDGVNILRSEVVAFMRNFPPQMQQMPVEQLFPIALEQVVTAKVVDARAAKVSELQSDAEVMKRLAEAKIQIVRTVYLEKEIEKLLTPERTQKAYDKFKAEQGKIEEVHARHILVEKEETAKEIVTKLEGGAKFEDLAKEYSKDPSNKDTGGDLGYFTKETMVKEFADAAFGGKKGEVLKTPVKTQFGFHVIEILDKRNRPVPTFEEVKPALEAEERRQILNEMVEGWVKDAKVTKLNIEGKPIEKKAEEAPKK</sequence>
<dbReference type="PROSITE" id="PS50198">
    <property type="entry name" value="PPIC_PPIASE_2"/>
    <property type="match status" value="1"/>
</dbReference>
<protein>
    <recommendedName>
        <fullName evidence="4">PpiC domain-containing protein</fullName>
    </recommendedName>
</protein>
<name>A0A2W5FLD5_9BACT</name>
<feature type="domain" description="PpiC" evidence="4">
    <location>
        <begin position="171"/>
        <end position="262"/>
    </location>
</feature>
<dbReference type="InterPro" id="IPR046357">
    <property type="entry name" value="PPIase_dom_sf"/>
</dbReference>
<feature type="transmembrane region" description="Helical" evidence="3">
    <location>
        <begin position="6"/>
        <end position="25"/>
    </location>
</feature>
<dbReference type="InterPro" id="IPR000297">
    <property type="entry name" value="PPIase_PpiC"/>
</dbReference>
<evidence type="ECO:0000256" key="1">
    <source>
        <dbReference type="PROSITE-ProRule" id="PRU00278"/>
    </source>
</evidence>
<keyword evidence="3" id="KW-0812">Transmembrane</keyword>
<feature type="region of interest" description="Disordered" evidence="2">
    <location>
        <begin position="42"/>
        <end position="62"/>
    </location>
</feature>
<dbReference type="Pfam" id="PF13616">
    <property type="entry name" value="Rotamase_3"/>
    <property type="match status" value="1"/>
</dbReference>
<dbReference type="InterPro" id="IPR050245">
    <property type="entry name" value="PrsA_foldase"/>
</dbReference>
<gene>
    <name evidence="5" type="ORF">DI586_05690</name>
</gene>
<keyword evidence="1" id="KW-0413">Isomerase</keyword>
<dbReference type="InterPro" id="IPR027304">
    <property type="entry name" value="Trigger_fact/SurA_dom_sf"/>
</dbReference>
<feature type="compositionally biased region" description="Low complexity" evidence="2">
    <location>
        <begin position="46"/>
        <end position="60"/>
    </location>
</feature>
<dbReference type="PANTHER" id="PTHR47245">
    <property type="entry name" value="PEPTIDYLPROLYL ISOMERASE"/>
    <property type="match status" value="1"/>
</dbReference>